<dbReference type="GO" id="GO:0030154">
    <property type="term" value="P:cell differentiation"/>
    <property type="evidence" value="ECO:0007669"/>
    <property type="project" value="TreeGrafter"/>
</dbReference>
<keyword evidence="3" id="KW-0862">Zinc</keyword>
<keyword evidence="2" id="KW-0863">Zinc-finger</keyword>
<evidence type="ECO:0000256" key="6">
    <source>
        <dbReference type="ARBA" id="ARBA00023163"/>
    </source>
</evidence>
<name>A0A822BKV1_9BILA</name>
<dbReference type="InterPro" id="IPR013088">
    <property type="entry name" value="Znf_NHR/GATA"/>
</dbReference>
<dbReference type="Proteomes" id="UP000663848">
    <property type="component" value="Unassembled WGS sequence"/>
</dbReference>
<dbReference type="GO" id="GO:0045944">
    <property type="term" value="P:positive regulation of transcription by RNA polymerase II"/>
    <property type="evidence" value="ECO:0007669"/>
    <property type="project" value="TreeGrafter"/>
</dbReference>
<proteinExistence type="predicted"/>
<dbReference type="EMBL" id="CAJOBR010041831">
    <property type="protein sequence ID" value="CAF5028116.1"/>
    <property type="molecule type" value="Genomic_DNA"/>
</dbReference>
<dbReference type="PANTHER" id="PTHR24082">
    <property type="entry name" value="NUCLEAR HORMONE RECEPTOR"/>
    <property type="match status" value="1"/>
</dbReference>
<keyword evidence="7" id="KW-0675">Receptor</keyword>
<evidence type="ECO:0000256" key="5">
    <source>
        <dbReference type="ARBA" id="ARBA00023125"/>
    </source>
</evidence>
<dbReference type="GO" id="GO:0000122">
    <property type="term" value="P:negative regulation of transcription by RNA polymerase II"/>
    <property type="evidence" value="ECO:0007669"/>
    <property type="project" value="TreeGrafter"/>
</dbReference>
<dbReference type="SMART" id="SM00399">
    <property type="entry name" value="ZnF_C4"/>
    <property type="match status" value="1"/>
</dbReference>
<keyword evidence="4" id="KW-0805">Transcription regulation</keyword>
<dbReference type="GO" id="GO:0008270">
    <property type="term" value="F:zinc ion binding"/>
    <property type="evidence" value="ECO:0007669"/>
    <property type="project" value="UniProtKB-KW"/>
</dbReference>
<evidence type="ECO:0000256" key="3">
    <source>
        <dbReference type="ARBA" id="ARBA00022833"/>
    </source>
</evidence>
<feature type="domain" description="Nuclear receptor" evidence="9">
    <location>
        <begin position="11"/>
        <end position="78"/>
    </location>
</feature>
<dbReference type="AlphaFoldDB" id="A0A822BKV1"/>
<dbReference type="PRINTS" id="PR00047">
    <property type="entry name" value="STROIDFINGER"/>
</dbReference>
<keyword evidence="8" id="KW-0539">Nucleus</keyword>
<keyword evidence="6" id="KW-0804">Transcription</keyword>
<accession>A0A822BKV1</accession>
<evidence type="ECO:0000256" key="7">
    <source>
        <dbReference type="ARBA" id="ARBA00023170"/>
    </source>
</evidence>
<evidence type="ECO:0000313" key="12">
    <source>
        <dbReference type="Proteomes" id="UP000663848"/>
    </source>
</evidence>
<keyword evidence="1" id="KW-0479">Metal-binding</keyword>
<dbReference type="PROSITE" id="PS00031">
    <property type="entry name" value="NUCLEAR_REC_DBD_1"/>
    <property type="match status" value="1"/>
</dbReference>
<evidence type="ECO:0000256" key="1">
    <source>
        <dbReference type="ARBA" id="ARBA00022723"/>
    </source>
</evidence>
<gene>
    <name evidence="10" type="ORF">QYT958_LOCUS40464</name>
    <name evidence="11" type="ORF">QYT958_LOCUS40465</name>
</gene>
<dbReference type="InterPro" id="IPR001628">
    <property type="entry name" value="Znf_hrmn_rcpt"/>
</dbReference>
<evidence type="ECO:0000256" key="8">
    <source>
        <dbReference type="ARBA" id="ARBA00023242"/>
    </source>
</evidence>
<comment type="caution">
    <text evidence="11">The sequence shown here is derived from an EMBL/GenBank/DDBJ whole genome shotgun (WGS) entry which is preliminary data.</text>
</comment>
<organism evidence="11 12">
    <name type="scientific">Rotaria socialis</name>
    <dbReference type="NCBI Taxonomy" id="392032"/>
    <lineage>
        <taxon>Eukaryota</taxon>
        <taxon>Metazoa</taxon>
        <taxon>Spiralia</taxon>
        <taxon>Gnathifera</taxon>
        <taxon>Rotifera</taxon>
        <taxon>Eurotatoria</taxon>
        <taxon>Bdelloidea</taxon>
        <taxon>Philodinida</taxon>
        <taxon>Philodinidae</taxon>
        <taxon>Rotaria</taxon>
    </lineage>
</organism>
<dbReference type="Pfam" id="PF00105">
    <property type="entry name" value="zf-C4"/>
    <property type="match status" value="1"/>
</dbReference>
<evidence type="ECO:0000259" key="9">
    <source>
        <dbReference type="PROSITE" id="PS51030"/>
    </source>
</evidence>
<dbReference type="InterPro" id="IPR050234">
    <property type="entry name" value="Nuclear_hormone_rcpt_NR1"/>
</dbReference>
<evidence type="ECO:0000256" key="4">
    <source>
        <dbReference type="ARBA" id="ARBA00023015"/>
    </source>
</evidence>
<dbReference type="SUPFAM" id="SSF57716">
    <property type="entry name" value="Glucocorticoid receptor-like (DNA-binding domain)"/>
    <property type="match status" value="1"/>
</dbReference>
<dbReference type="PANTHER" id="PTHR24082:SF283">
    <property type="entry name" value="NUCLEAR HORMONE RECEPTOR HR96"/>
    <property type="match status" value="1"/>
</dbReference>
<keyword evidence="5" id="KW-0238">DNA-binding</keyword>
<dbReference type="GO" id="GO:0004879">
    <property type="term" value="F:nuclear receptor activity"/>
    <property type="evidence" value="ECO:0007669"/>
    <property type="project" value="TreeGrafter"/>
</dbReference>
<evidence type="ECO:0000313" key="11">
    <source>
        <dbReference type="EMBL" id="CAF5028116.1"/>
    </source>
</evidence>
<evidence type="ECO:0000313" key="10">
    <source>
        <dbReference type="EMBL" id="CAF5028105.1"/>
    </source>
</evidence>
<evidence type="ECO:0000256" key="2">
    <source>
        <dbReference type="ARBA" id="ARBA00022771"/>
    </source>
</evidence>
<protein>
    <recommendedName>
        <fullName evidence="9">Nuclear receptor domain-containing protein</fullName>
    </recommendedName>
</protein>
<reference evidence="11" key="1">
    <citation type="submission" date="2021-02" db="EMBL/GenBank/DDBJ databases">
        <authorList>
            <person name="Nowell W R."/>
        </authorList>
    </citation>
    <scope>NUCLEOTIDE SEQUENCE</scope>
</reference>
<sequence>MALTKRSWILPLVCQVCGDRARGMNFEVMTCMSCKAFFRRHALNSADHLKCQRNNHCEITRLTRGSCSACRLRKCFTL</sequence>
<dbReference type="Gene3D" id="3.30.50.10">
    <property type="entry name" value="Erythroid Transcription Factor GATA-1, subunit A"/>
    <property type="match status" value="1"/>
</dbReference>
<dbReference type="PROSITE" id="PS51030">
    <property type="entry name" value="NUCLEAR_REC_DBD_2"/>
    <property type="match status" value="1"/>
</dbReference>
<feature type="non-terminal residue" evidence="11">
    <location>
        <position position="1"/>
    </location>
</feature>
<dbReference type="EMBL" id="CAJOBR010041828">
    <property type="protein sequence ID" value="CAF5028105.1"/>
    <property type="molecule type" value="Genomic_DNA"/>
</dbReference>
<dbReference type="GO" id="GO:0000978">
    <property type="term" value="F:RNA polymerase II cis-regulatory region sequence-specific DNA binding"/>
    <property type="evidence" value="ECO:0007669"/>
    <property type="project" value="TreeGrafter"/>
</dbReference>